<feature type="transmembrane region" description="Helical" evidence="6">
    <location>
        <begin position="196"/>
        <end position="218"/>
    </location>
</feature>
<dbReference type="EMBL" id="CP002869">
    <property type="protein sequence ID" value="AEI41952.1"/>
    <property type="molecule type" value="Genomic_DNA"/>
</dbReference>
<keyword evidence="6" id="KW-0813">Transport</keyword>
<evidence type="ECO:0000256" key="5">
    <source>
        <dbReference type="ARBA" id="ARBA00023136"/>
    </source>
</evidence>
<dbReference type="HOGENOM" id="CLU_022800_3_0_9"/>
<feature type="transmembrane region" description="Helical" evidence="6">
    <location>
        <begin position="109"/>
        <end position="134"/>
    </location>
</feature>
<feature type="transmembrane region" description="Helical" evidence="6">
    <location>
        <begin position="602"/>
        <end position="620"/>
    </location>
</feature>
<comment type="similarity">
    <text evidence="6">Belongs to the ABC-4 integral membrane protein family.</text>
</comment>
<name>F8F664_PAEMK</name>
<evidence type="ECO:0000256" key="2">
    <source>
        <dbReference type="ARBA" id="ARBA00022475"/>
    </source>
</evidence>
<evidence type="ECO:0000259" key="7">
    <source>
        <dbReference type="Pfam" id="PF02687"/>
    </source>
</evidence>
<dbReference type="InterPro" id="IPR027022">
    <property type="entry name" value="ABC_permease_BceB-typ"/>
</dbReference>
<feature type="transmembrane region" description="Helical" evidence="6">
    <location>
        <begin position="20"/>
        <end position="42"/>
    </location>
</feature>
<dbReference type="AlphaFoldDB" id="F8F664"/>
<dbReference type="InterPro" id="IPR052536">
    <property type="entry name" value="ABC-4_Integral_Memb_Prot"/>
</dbReference>
<dbReference type="KEGG" id="pms:KNP414_03394"/>
<dbReference type="GO" id="GO:0005886">
    <property type="term" value="C:plasma membrane"/>
    <property type="evidence" value="ECO:0007669"/>
    <property type="project" value="UniProtKB-SubCell"/>
</dbReference>
<keyword evidence="2 6" id="KW-1003">Cell membrane</keyword>
<dbReference type="PIRSF" id="PIRSF018968">
    <property type="entry name" value="ABC_permease_BceB"/>
    <property type="match status" value="1"/>
</dbReference>
<proteinExistence type="inferred from homology"/>
<evidence type="ECO:0000256" key="1">
    <source>
        <dbReference type="ARBA" id="ARBA00004651"/>
    </source>
</evidence>
<feature type="transmembrane region" description="Helical" evidence="6">
    <location>
        <begin position="280"/>
        <end position="303"/>
    </location>
</feature>
<accession>F8F664</accession>
<reference evidence="9" key="1">
    <citation type="submission" date="2011-06" db="EMBL/GenBank/DDBJ databases">
        <title>Complete genome sequence of Paenibacillus mucilaginosus KNP414.</title>
        <authorList>
            <person name="Wang J."/>
            <person name="Hu S."/>
            <person name="Hu X."/>
            <person name="Zhang B."/>
            <person name="Dong D."/>
            <person name="Zhang S."/>
            <person name="Zhao K."/>
            <person name="Wu D."/>
        </authorList>
    </citation>
    <scope>NUCLEOTIDE SEQUENCE [LARGE SCALE GENOMIC DNA]</scope>
    <source>
        <strain evidence="9">KNP414</strain>
    </source>
</reference>
<dbReference type="PANTHER" id="PTHR46795:SF2">
    <property type="entry name" value="ABC TRANSPORTER, PERMEASE PROTEIN"/>
    <property type="match status" value="1"/>
</dbReference>
<keyword evidence="3 6" id="KW-0812">Transmembrane</keyword>
<comment type="subcellular location">
    <subcellularLocation>
        <location evidence="1 6">Cell membrane</location>
        <topology evidence="1 6">Multi-pass membrane protein</topology>
    </subcellularLocation>
</comment>
<sequence length="632" mass="71015">MTLRQFAFNNVLRNRRIYAAYFLSSSFSVMVFFVYSMFAFHPELKEGNIHSNVTISMHFAESIIYVFSFFFVLYSMSSFLKTRKREFGVLIMHGMTNLQLRRMVFMENMLIGAGATVFGIGLGLVFSKLILLLAQNVLRLEKTLPFYLPFVPALLTFAAFMVLFICISLFTVSVLRGHKLIELIKGTAKPKPEPKASGFLAWSAALLLAAGYTLALVVKGTLVVSALIPVTVIVTVGTYLLFTQLSVYLIHKARSNRLFFWRRTNLILFSDLSYRMRDNAWTFFMVAILSAVAFSAIGSLVGFKSMYTKVMKRENPFAMEYHSRAGNPAELAGKHVEAVKQALAEAKLDYRVLEAEMRYGRLENGKSAVFVRASEFNRIAEAAGEPQAGVSGDEAAVVYYGGRASIPSSDGSSVRIAGTMLSLVPVQRIQSVTLPLYQEYYVVSDSLFDELQSSFQAEKQEHFYAFDVKQAGNLKDLGNQLSDLLEQDRGNGKFKYQSTDYELYEADQSYGAILFVGFFIGMVFFVGAGSFLYFRLYTDLDEDRRKFQAIRKLGLSDRELSGILTKQLMILFFVPILIAVIHGAVALTALQNLFQYRLVVESTAVIGSFALIQTAYFFLIRTRYIANVTRSG</sequence>
<feature type="transmembrane region" description="Helical" evidence="6">
    <location>
        <begin position="146"/>
        <end position="175"/>
    </location>
</feature>
<dbReference type="PANTHER" id="PTHR46795">
    <property type="entry name" value="ABC TRANSPORTER PERMEASE-RELATED-RELATED"/>
    <property type="match status" value="1"/>
</dbReference>
<feature type="transmembrane region" description="Helical" evidence="6">
    <location>
        <begin position="62"/>
        <end position="80"/>
    </location>
</feature>
<evidence type="ECO:0000256" key="3">
    <source>
        <dbReference type="ARBA" id="ARBA00022692"/>
    </source>
</evidence>
<organism evidence="8 9">
    <name type="scientific">Paenibacillus mucilaginosus (strain KNP414)</name>
    <dbReference type="NCBI Taxonomy" id="1036673"/>
    <lineage>
        <taxon>Bacteria</taxon>
        <taxon>Bacillati</taxon>
        <taxon>Bacillota</taxon>
        <taxon>Bacilli</taxon>
        <taxon>Bacillales</taxon>
        <taxon>Paenibacillaceae</taxon>
        <taxon>Paenibacillus</taxon>
    </lineage>
</organism>
<evidence type="ECO:0000313" key="8">
    <source>
        <dbReference type="EMBL" id="AEI41952.1"/>
    </source>
</evidence>
<feature type="transmembrane region" description="Helical" evidence="6">
    <location>
        <begin position="224"/>
        <end position="250"/>
    </location>
</feature>
<dbReference type="RefSeq" id="WP_013917110.1">
    <property type="nucleotide sequence ID" value="NC_015690.1"/>
</dbReference>
<dbReference type="PATRIC" id="fig|1036673.3.peg.3116"/>
<protein>
    <recommendedName>
        <fullName evidence="7">ABC3 transporter permease C-terminal domain-containing protein</fullName>
    </recommendedName>
</protein>
<evidence type="ECO:0000256" key="4">
    <source>
        <dbReference type="ARBA" id="ARBA00022989"/>
    </source>
</evidence>
<evidence type="ECO:0000313" key="9">
    <source>
        <dbReference type="Proteomes" id="UP000006620"/>
    </source>
</evidence>
<dbReference type="Proteomes" id="UP000006620">
    <property type="component" value="Chromosome"/>
</dbReference>
<dbReference type="GO" id="GO:0055085">
    <property type="term" value="P:transmembrane transport"/>
    <property type="evidence" value="ECO:0007669"/>
    <property type="project" value="UniProtKB-UniRule"/>
</dbReference>
<dbReference type="Pfam" id="PF02687">
    <property type="entry name" value="FtsX"/>
    <property type="match status" value="1"/>
</dbReference>
<keyword evidence="5 6" id="KW-0472">Membrane</keyword>
<keyword evidence="4 6" id="KW-1133">Transmembrane helix</keyword>
<gene>
    <name evidence="8" type="ordered locus">KNP414_03394</name>
</gene>
<reference evidence="8 9" key="2">
    <citation type="journal article" date="2013" name="Genome Announc.">
        <title>Genome Sequence of Growth-Improving Paenibacillus mucilaginosus Strain KNP414.</title>
        <authorList>
            <person name="Lu J.J."/>
            <person name="Wang J.F."/>
            <person name="Hu X.F."/>
        </authorList>
    </citation>
    <scope>NUCLEOTIDE SEQUENCE [LARGE SCALE GENOMIC DNA]</scope>
    <source>
        <strain evidence="8 9">KNP414</strain>
    </source>
</reference>
<feature type="transmembrane region" description="Helical" evidence="6">
    <location>
        <begin position="510"/>
        <end position="536"/>
    </location>
</feature>
<feature type="domain" description="ABC3 transporter permease C-terminal" evidence="7">
    <location>
        <begin position="63"/>
        <end position="178"/>
    </location>
</feature>
<feature type="transmembrane region" description="Helical" evidence="6">
    <location>
        <begin position="568"/>
        <end position="590"/>
    </location>
</feature>
<evidence type="ECO:0000256" key="6">
    <source>
        <dbReference type="PIRNR" id="PIRNR018968"/>
    </source>
</evidence>
<dbReference type="InterPro" id="IPR003838">
    <property type="entry name" value="ABC3_permease_C"/>
</dbReference>